<dbReference type="Gene3D" id="1.10.238.10">
    <property type="entry name" value="EF-hand"/>
    <property type="match status" value="1"/>
</dbReference>
<feature type="region of interest" description="Disordered" evidence="13">
    <location>
        <begin position="27"/>
        <end position="46"/>
    </location>
</feature>
<keyword evidence="12" id="KW-0407">Ion channel</keyword>
<feature type="domain" description="Ion transport" evidence="15">
    <location>
        <begin position="664"/>
        <end position="905"/>
    </location>
</feature>
<dbReference type="InterPro" id="IPR050599">
    <property type="entry name" value="VDCC_alpha-1_subunit"/>
</dbReference>
<feature type="transmembrane region" description="Helical" evidence="14">
    <location>
        <begin position="836"/>
        <end position="855"/>
    </location>
</feature>
<feature type="region of interest" description="Disordered" evidence="13">
    <location>
        <begin position="582"/>
        <end position="607"/>
    </location>
</feature>
<accession>A0ABR3B996</accession>
<keyword evidence="5 14" id="KW-0812">Transmembrane</keyword>
<evidence type="ECO:0000313" key="16">
    <source>
        <dbReference type="EMBL" id="KAL0092618.1"/>
    </source>
</evidence>
<organism evidence="16 17">
    <name type="scientific">Phycomyces blakesleeanus</name>
    <dbReference type="NCBI Taxonomy" id="4837"/>
    <lineage>
        <taxon>Eukaryota</taxon>
        <taxon>Fungi</taxon>
        <taxon>Fungi incertae sedis</taxon>
        <taxon>Mucoromycota</taxon>
        <taxon>Mucoromycotina</taxon>
        <taxon>Mucoromycetes</taxon>
        <taxon>Mucorales</taxon>
        <taxon>Phycomycetaceae</taxon>
        <taxon>Phycomyces</taxon>
    </lineage>
</organism>
<keyword evidence="3" id="KW-0109">Calcium transport</keyword>
<gene>
    <name evidence="16" type="ORF">J3Q64DRAFT_1845829</name>
</gene>
<evidence type="ECO:0000256" key="12">
    <source>
        <dbReference type="ARBA" id="ARBA00023303"/>
    </source>
</evidence>
<feature type="transmembrane region" description="Helical" evidence="14">
    <location>
        <begin position="875"/>
        <end position="901"/>
    </location>
</feature>
<proteinExistence type="predicted"/>
<evidence type="ECO:0000259" key="15">
    <source>
        <dbReference type="Pfam" id="PF00520"/>
    </source>
</evidence>
<evidence type="ECO:0000256" key="13">
    <source>
        <dbReference type="SAM" id="MobiDB-lite"/>
    </source>
</evidence>
<evidence type="ECO:0000313" key="17">
    <source>
        <dbReference type="Proteomes" id="UP001448207"/>
    </source>
</evidence>
<feature type="domain" description="Ion transport" evidence="15">
    <location>
        <begin position="1599"/>
        <end position="1784"/>
    </location>
</feature>
<dbReference type="Pfam" id="PF00520">
    <property type="entry name" value="Ion_trans"/>
    <property type="match status" value="4"/>
</dbReference>
<sequence length="2193" mass="251839">MNPSESVPESNQLLTVDTATVWNNRASSSFSNDPQSFNKPSSFLHAQYPPLTRDRLKKKNMLDTLLHKNNNLEAPQVSRRRSISNGNISRRLYNDDNTPIIITNRITDQESSLDMSDSDTSILPLNSATAIEEQEQEQEQEREREQKQLKLQQQQKKRQRQKERGKGKMKIKDKDKAKAKGKGNRSIKFTDSHLTQDDHTEIFGSFCREKPYTEVSNQQCNTCWLDGTKSSHNHTRQSIKGDHQNKNLQRSVDIADRPSRGFSEILEISFSHLIKNRVSMGQFRPSPTSSSIWMKLIDYITMAASRVSDARSCEPISTRPATEDMLTLLEYSKKIFVQNITRYNLYKSNNNTNKDSDSSDSRLSNPEIHNLSKDKDKDKANVSLLTPVHPLEIGNSKMALRTLPNNQNLDCENHLPDSQPLVYSEPLSTKSYKSGRPDPRQDEVDPNICIHFEGWSCGLFGPKSKGRTWLWKIIGSSFEALAKIIVYGFVLTHHSTSWFFHTELQILYSWFLRTDKLKHFSDSTNTVSDSHTSLPAFSWHLTSPRDTITTTTTSNIRSKASVSPSPVKSCINEQVPPWIQVPRSPSSSSFPSPPPSSYSHLDKTPGDQRPFSVIEATDDVKYPYTHTSGKIDRGFKYVPLKYRDQLDTEIKEGLDHLKVAHSPYLRRIANFLDFVALTFYWIGVVCATTSTSPRRWSLIQGLSSLRILRFLVITKGTSVIMQSLQTSFDILCNVVGFFAFFMLLFSLLGLFLFTNSFSRRCAVIPDGRLSKDMTNITYVNPRTSCNSYYDLDGNRRMNVYDINIGEFIDVITRDGYSCQSGQICLQDEKNRPGWTYISYSNIFYTMLNIFTVISTEGWTDLMYMSQDAISSSGAVLYYCCCIYFMTFVIVPMFIAVITTSFSHARCNMRQNIFSSQYQAPKTVSKSMLEKNGETNDFELHNISDYVEVSVNPSNILSYFKKWLACAIESRYFLWISNTLVVANVITMSLYTTHLEKSDMALFDFVGRIFTFVFTGEIILRIAVYIFPRVLKLLASVISDGQGIRNLTFFTFLVLFLLCPISMQLFGGDFVPIEEVDEPGMRFDNFYQAFLSLFQIMTGENWTRNTDQEIHPAPQMATRILPDRFNKSKKNPRLHIKNLPQSLVLPLNKDRFKLFCTKYYIQKSDLDDENLDDFEKLKNRRRSQVYLAKEVERKASIVSTLSSKIHAPFLGATYDEDDEDEKPLVKYGDEYEINVANENKDVILENLDTFKALFLFDSDNIIRKSCIRLSSFSLYQWTIMGFICASAVLSVWTDEFYRQNEPRTTAVVEIIQHIFLGIFWIDFLVQVIADSLIVLPEAYLRKGWNIIDLLMLLGQTVCSIFLRGEKRGKCLRILRTLRSIRIMYYVSGMRVIFLDLVHVFPKLFDAVTLNLLVFIPFAIYGSYIFGGRFLRCNDDSVSFMVECHGEYRSVDASTKHITLPRVWHNPYDYSFDNFGNSLLHLFECASGEGWVSSVFSAMSVPIEKGAQPRFDWNSPSIWYSLYYICFMFLASLCSIQLFIGVFLEIFKQRSGISSLTIPQRQYRDLQRQLALMGPLRKVDPPLEGSLREFCYKLIAEKDDVLYILFFVLYSFEALIKLIGLGYRKWASTKWNIFDAYVLFLIFITMIAKRFTGNMPSLDIPYKLLLVAVAFRLAKRSESLDTLLQAIQKALPSIIYVTTAFFIVVVCFAVVFQEVFASTRYGPYGNPHINFRSLKTAMLTLFRMTTGENWDFLMRDFSVTWPNCVDEKDCGSPTAAFTLFIVISNFSFTFDKHNQFTLITRSDLRSYKQVWAEFDPRATGYIRKEDVPGFLRELKGTLSIHMYKREYSIQSLLEASDQMDADLSHLASVPLSESRLESSFGANNILGEKFYNFYKVNQRLGTMDMKAVQERKKAYNLVYQEIMMVSTRNGISFHHMLEILALRLVDINRSLTFDKLVYQTRRRQRVLRMVANEKIKNLVSMFILRRRYLQKLQEKQVSQVIDVGIFDNWKDGPDSHSAHSSQISLVNDSASMDLSNHNNAPKIVIDEPGGCNTLKRIPSQLDTLLHQRTFRQPARLPTESSSPTAAHSVHTCVEKDDYLAPKPGLALVGSESNKGLLINTKGHRKTISLHCWPRLSVFPPENSDSHQMPLVPESTFEKYYTMDLTLESMTTEDAMNLTDQIKQTKWADMLTELDN</sequence>
<feature type="region of interest" description="Disordered" evidence="13">
    <location>
        <begin position="229"/>
        <end position="251"/>
    </location>
</feature>
<evidence type="ECO:0000256" key="6">
    <source>
        <dbReference type="ARBA" id="ARBA00022837"/>
    </source>
</evidence>
<keyword evidence="7" id="KW-0851">Voltage-gated channel</keyword>
<evidence type="ECO:0000256" key="2">
    <source>
        <dbReference type="ARBA" id="ARBA00022448"/>
    </source>
</evidence>
<dbReference type="PANTHER" id="PTHR45628:SF7">
    <property type="entry name" value="VOLTAGE-DEPENDENT CALCIUM CHANNEL TYPE A SUBUNIT ALPHA-1"/>
    <property type="match status" value="1"/>
</dbReference>
<dbReference type="Gene3D" id="1.20.120.350">
    <property type="entry name" value="Voltage-gated potassium channels. Chain C"/>
    <property type="match status" value="2"/>
</dbReference>
<dbReference type="PANTHER" id="PTHR45628">
    <property type="entry name" value="VOLTAGE-DEPENDENT CALCIUM CHANNEL TYPE A SUBUNIT ALPHA-1"/>
    <property type="match status" value="1"/>
</dbReference>
<evidence type="ECO:0000256" key="9">
    <source>
        <dbReference type="ARBA" id="ARBA00023065"/>
    </source>
</evidence>
<feature type="transmembrane region" description="Helical" evidence="14">
    <location>
        <begin position="1381"/>
        <end position="1399"/>
    </location>
</feature>
<evidence type="ECO:0000256" key="8">
    <source>
        <dbReference type="ARBA" id="ARBA00022989"/>
    </source>
</evidence>
<evidence type="ECO:0000256" key="11">
    <source>
        <dbReference type="ARBA" id="ARBA00023180"/>
    </source>
</evidence>
<feature type="domain" description="Ion transport" evidence="15">
    <location>
        <begin position="1026"/>
        <end position="1107"/>
    </location>
</feature>
<feature type="transmembrane region" description="Helical" evidence="14">
    <location>
        <begin position="1345"/>
        <end position="1361"/>
    </location>
</feature>
<evidence type="ECO:0000256" key="7">
    <source>
        <dbReference type="ARBA" id="ARBA00022882"/>
    </source>
</evidence>
<evidence type="ECO:0000256" key="4">
    <source>
        <dbReference type="ARBA" id="ARBA00022673"/>
    </source>
</evidence>
<dbReference type="SUPFAM" id="SSF81324">
    <property type="entry name" value="Voltage-gated potassium channels"/>
    <property type="match status" value="4"/>
</dbReference>
<feature type="domain" description="Ion transport" evidence="15">
    <location>
        <begin position="1273"/>
        <end position="1547"/>
    </location>
</feature>
<feature type="transmembrane region" description="Helical" evidence="14">
    <location>
        <begin position="971"/>
        <end position="992"/>
    </location>
</feature>
<comment type="subcellular location">
    <subcellularLocation>
        <location evidence="1">Membrane</location>
        <topology evidence="1">Multi-pass membrane protein</topology>
    </subcellularLocation>
</comment>
<feature type="compositionally biased region" description="Basic and acidic residues" evidence="13">
    <location>
        <begin position="139"/>
        <end position="148"/>
    </location>
</feature>
<keyword evidence="8 14" id="KW-1133">Transmembrane helix</keyword>
<evidence type="ECO:0000256" key="1">
    <source>
        <dbReference type="ARBA" id="ARBA00004141"/>
    </source>
</evidence>
<reference evidence="16 17" key="1">
    <citation type="submission" date="2024-04" db="EMBL/GenBank/DDBJ databases">
        <title>Symmetric and asymmetric DNA N6-adenine methylation regulates different biological responses in Mucorales.</title>
        <authorList>
            <consortium name="Lawrence Berkeley National Laboratory"/>
            <person name="Lax C."/>
            <person name="Mondo S.J."/>
            <person name="Osorio-Concepcion M."/>
            <person name="Muszewska A."/>
            <person name="Corrochano-Luque M."/>
            <person name="Gutierrez G."/>
            <person name="Riley R."/>
            <person name="Lipzen A."/>
            <person name="Guo J."/>
            <person name="Hundley H."/>
            <person name="Amirebrahimi M."/>
            <person name="Ng V."/>
            <person name="Lorenzo-Gutierrez D."/>
            <person name="Binder U."/>
            <person name="Yang J."/>
            <person name="Song Y."/>
            <person name="Canovas D."/>
            <person name="Navarro E."/>
            <person name="Freitag M."/>
            <person name="Gabaldon T."/>
            <person name="Grigoriev I.V."/>
            <person name="Corrochano L.M."/>
            <person name="Nicolas F.E."/>
            <person name="Garre V."/>
        </authorList>
    </citation>
    <scope>NUCLEOTIDE SEQUENCE [LARGE SCALE GENOMIC DNA]</scope>
    <source>
        <strain evidence="16 17">L51</strain>
    </source>
</reference>
<evidence type="ECO:0000256" key="3">
    <source>
        <dbReference type="ARBA" id="ARBA00022568"/>
    </source>
</evidence>
<evidence type="ECO:0000256" key="5">
    <source>
        <dbReference type="ARBA" id="ARBA00022692"/>
    </source>
</evidence>
<feature type="region of interest" description="Disordered" evidence="13">
    <location>
        <begin position="347"/>
        <end position="376"/>
    </location>
</feature>
<feature type="transmembrane region" description="Helical" evidence="14">
    <location>
        <begin position="730"/>
        <end position="753"/>
    </location>
</feature>
<keyword evidence="9" id="KW-0406">Ion transport</keyword>
<dbReference type="InterPro" id="IPR027359">
    <property type="entry name" value="Volt_channel_dom_sf"/>
</dbReference>
<keyword evidence="6" id="KW-0106">Calcium</keyword>
<feature type="transmembrane region" description="Helical" evidence="14">
    <location>
        <begin position="1046"/>
        <end position="1065"/>
    </location>
</feature>
<dbReference type="EMBL" id="JBCLYO010000002">
    <property type="protein sequence ID" value="KAL0092618.1"/>
    <property type="molecule type" value="Genomic_DNA"/>
</dbReference>
<keyword evidence="4" id="KW-0107">Calcium channel</keyword>
<feature type="transmembrane region" description="Helical" evidence="14">
    <location>
        <begin position="1273"/>
        <end position="1292"/>
    </location>
</feature>
<keyword evidence="2" id="KW-0813">Transport</keyword>
<protein>
    <submittedName>
        <fullName evidence="16">Ion transport protein-domain-containing protein</fullName>
    </submittedName>
</protein>
<dbReference type="Proteomes" id="UP001448207">
    <property type="component" value="Unassembled WGS sequence"/>
</dbReference>
<keyword evidence="17" id="KW-1185">Reference proteome</keyword>
<dbReference type="InterPro" id="IPR005821">
    <property type="entry name" value="Ion_trans_dom"/>
</dbReference>
<keyword evidence="11" id="KW-0325">Glycoprotein</keyword>
<feature type="compositionally biased region" description="Basic and acidic residues" evidence="13">
    <location>
        <begin position="162"/>
        <end position="178"/>
    </location>
</feature>
<keyword evidence="10 14" id="KW-0472">Membrane</keyword>
<evidence type="ECO:0000256" key="14">
    <source>
        <dbReference type="SAM" id="Phobius"/>
    </source>
</evidence>
<feature type="transmembrane region" description="Helical" evidence="14">
    <location>
        <begin position="1692"/>
        <end position="1710"/>
    </location>
</feature>
<name>A0ABR3B996_PHYBL</name>
<feature type="transmembrane region" description="Helical" evidence="14">
    <location>
        <begin position="1405"/>
        <end position="1425"/>
    </location>
</feature>
<feature type="transmembrane region" description="Helical" evidence="14">
    <location>
        <begin position="1631"/>
        <end position="1650"/>
    </location>
</feature>
<feature type="transmembrane region" description="Helical" evidence="14">
    <location>
        <begin position="1004"/>
        <end position="1026"/>
    </location>
</feature>
<feature type="transmembrane region" description="Helical" evidence="14">
    <location>
        <begin position="1313"/>
        <end position="1333"/>
    </location>
</feature>
<feature type="transmembrane region" description="Helical" evidence="14">
    <location>
        <begin position="1599"/>
        <end position="1619"/>
    </location>
</feature>
<feature type="region of interest" description="Disordered" evidence="13">
    <location>
        <begin position="131"/>
        <end position="184"/>
    </location>
</feature>
<feature type="compositionally biased region" description="Polar residues" evidence="13">
    <location>
        <begin position="27"/>
        <end position="41"/>
    </location>
</feature>
<comment type="caution">
    <text evidence="16">The sequence shown here is derived from an EMBL/GenBank/DDBJ whole genome shotgun (WGS) entry which is preliminary data.</text>
</comment>
<feature type="transmembrane region" description="Helical" evidence="14">
    <location>
        <begin position="1520"/>
        <end position="1542"/>
    </location>
</feature>
<evidence type="ECO:0000256" key="10">
    <source>
        <dbReference type="ARBA" id="ARBA00023136"/>
    </source>
</evidence>
<feature type="region of interest" description="Disordered" evidence="13">
    <location>
        <begin position="68"/>
        <end position="93"/>
    </location>
</feature>
<dbReference type="Gene3D" id="1.10.287.70">
    <property type="match status" value="4"/>
</dbReference>